<dbReference type="GO" id="GO:0000105">
    <property type="term" value="P:L-histidine biosynthetic process"/>
    <property type="evidence" value="ECO:0007669"/>
    <property type="project" value="UniProtKB-UniRule"/>
</dbReference>
<evidence type="ECO:0000256" key="6">
    <source>
        <dbReference type="ARBA" id="ARBA00022679"/>
    </source>
</evidence>
<gene>
    <name evidence="9" type="primary">hisC</name>
    <name evidence="11" type="ORF">IB286_12995</name>
</gene>
<dbReference type="HAMAP" id="MF_01023">
    <property type="entry name" value="HisC_aminotrans_2"/>
    <property type="match status" value="1"/>
</dbReference>
<dbReference type="Proteomes" id="UP000610558">
    <property type="component" value="Unassembled WGS sequence"/>
</dbReference>
<dbReference type="InterPro" id="IPR004839">
    <property type="entry name" value="Aminotransferase_I/II_large"/>
</dbReference>
<evidence type="ECO:0000313" key="12">
    <source>
        <dbReference type="Proteomes" id="UP000610558"/>
    </source>
</evidence>
<evidence type="ECO:0000256" key="2">
    <source>
        <dbReference type="ARBA" id="ARBA00005011"/>
    </source>
</evidence>
<protein>
    <recommendedName>
        <fullName evidence="9">Histidinol-phosphate aminotransferase</fullName>
        <ecNumber evidence="9">2.6.1.9</ecNumber>
    </recommendedName>
    <alternativeName>
        <fullName evidence="9">Imidazole acetol-phosphate transaminase</fullName>
    </alternativeName>
</protein>
<sequence>MQCDFIDLANDGVQGLSPYQPGKPIEELERELGLKDVVKLASNENPLGVSPLALKAYQQVGNKLHLYPDASGYELKRCLAESLEVEPEQITLGNGSNDILDLLARVFLDADSAGLYSQHGFVVYPIAIQAQGAQAIVVPARDWGHDLEAMAAAITDKTRLVFIANPNNPTGTWLKKAELEAFLKKVPETVVVVLDEAYFEYVGEGEYPDGVTLLQDFANLVVTRTFSKAYGLAGLRIGYSISHPQIADLLNRIRAPFNVNLPALAAAQAAYNDVDFLRRSLKTNQAGLKQLAAGFAELGLDFIPSVGNFIAVEMPVGNDPAGAMSYYNALLKKGVITRPVGVYQMPNHLRISVGLEQENQRCLQALKEVLAELGSGGSA</sequence>
<accession>A0A927C269</accession>
<dbReference type="RefSeq" id="WP_190766247.1">
    <property type="nucleotide sequence ID" value="NZ_JACXLD010000008.1"/>
</dbReference>
<dbReference type="InterPro" id="IPR015422">
    <property type="entry name" value="PyrdxlP-dep_Trfase_small"/>
</dbReference>
<evidence type="ECO:0000256" key="4">
    <source>
        <dbReference type="ARBA" id="ARBA00011738"/>
    </source>
</evidence>
<feature type="domain" description="Aminotransferase class I/classII large" evidence="10">
    <location>
        <begin position="35"/>
        <end position="365"/>
    </location>
</feature>
<evidence type="ECO:0000256" key="5">
    <source>
        <dbReference type="ARBA" id="ARBA00022576"/>
    </source>
</evidence>
<dbReference type="InterPro" id="IPR050106">
    <property type="entry name" value="HistidinolP_aminotransfase"/>
</dbReference>
<keyword evidence="9" id="KW-0028">Amino-acid biosynthesis</keyword>
<keyword evidence="12" id="KW-1185">Reference proteome</keyword>
<dbReference type="Gene3D" id="3.40.640.10">
    <property type="entry name" value="Type I PLP-dependent aspartate aminotransferase-like (Major domain)"/>
    <property type="match status" value="1"/>
</dbReference>
<dbReference type="Pfam" id="PF00155">
    <property type="entry name" value="Aminotran_1_2"/>
    <property type="match status" value="1"/>
</dbReference>
<evidence type="ECO:0000256" key="3">
    <source>
        <dbReference type="ARBA" id="ARBA00007970"/>
    </source>
</evidence>
<dbReference type="PANTHER" id="PTHR43643:SF3">
    <property type="entry name" value="HISTIDINOL-PHOSPHATE AMINOTRANSFERASE"/>
    <property type="match status" value="1"/>
</dbReference>
<keyword evidence="7 9" id="KW-0663">Pyridoxal phosphate</keyword>
<evidence type="ECO:0000256" key="7">
    <source>
        <dbReference type="ARBA" id="ARBA00022898"/>
    </source>
</evidence>
<dbReference type="SUPFAM" id="SSF53383">
    <property type="entry name" value="PLP-dependent transferases"/>
    <property type="match status" value="1"/>
</dbReference>
<comment type="caution">
    <text evidence="11">The sequence shown here is derived from an EMBL/GenBank/DDBJ whole genome shotgun (WGS) entry which is preliminary data.</text>
</comment>
<dbReference type="InterPro" id="IPR015421">
    <property type="entry name" value="PyrdxlP-dep_Trfase_major"/>
</dbReference>
<organism evidence="11 12">
    <name type="scientific">Spongiibacter pelagi</name>
    <dbReference type="NCBI Taxonomy" id="2760804"/>
    <lineage>
        <taxon>Bacteria</taxon>
        <taxon>Pseudomonadati</taxon>
        <taxon>Pseudomonadota</taxon>
        <taxon>Gammaproteobacteria</taxon>
        <taxon>Cellvibrionales</taxon>
        <taxon>Spongiibacteraceae</taxon>
        <taxon>Spongiibacter</taxon>
    </lineage>
</organism>
<reference evidence="11" key="1">
    <citation type="submission" date="2020-09" db="EMBL/GenBank/DDBJ databases">
        <authorList>
            <person name="Yoon J.-W."/>
        </authorList>
    </citation>
    <scope>NUCLEOTIDE SEQUENCE</scope>
    <source>
        <strain evidence="11">KMU-158</strain>
    </source>
</reference>
<evidence type="ECO:0000256" key="1">
    <source>
        <dbReference type="ARBA" id="ARBA00001933"/>
    </source>
</evidence>
<dbReference type="AlphaFoldDB" id="A0A927C269"/>
<comment type="cofactor">
    <cofactor evidence="1 9">
        <name>pyridoxal 5'-phosphate</name>
        <dbReference type="ChEBI" id="CHEBI:597326"/>
    </cofactor>
</comment>
<dbReference type="GO" id="GO:0004400">
    <property type="term" value="F:histidinol-phosphate transaminase activity"/>
    <property type="evidence" value="ECO:0007669"/>
    <property type="project" value="UniProtKB-UniRule"/>
</dbReference>
<evidence type="ECO:0000259" key="10">
    <source>
        <dbReference type="Pfam" id="PF00155"/>
    </source>
</evidence>
<keyword evidence="6 9" id="KW-0808">Transferase</keyword>
<proteinExistence type="inferred from homology"/>
<evidence type="ECO:0000256" key="8">
    <source>
        <dbReference type="ARBA" id="ARBA00047481"/>
    </source>
</evidence>
<dbReference type="NCBIfam" id="TIGR01141">
    <property type="entry name" value="hisC"/>
    <property type="match status" value="1"/>
</dbReference>
<comment type="pathway">
    <text evidence="2 9">Amino-acid biosynthesis; L-histidine biosynthesis; L-histidine from 5-phospho-alpha-D-ribose 1-diphosphate: step 7/9.</text>
</comment>
<comment type="subunit">
    <text evidence="4 9">Homodimer.</text>
</comment>
<comment type="catalytic activity">
    <reaction evidence="8 9">
        <text>L-histidinol phosphate + 2-oxoglutarate = 3-(imidazol-4-yl)-2-oxopropyl phosphate + L-glutamate</text>
        <dbReference type="Rhea" id="RHEA:23744"/>
        <dbReference type="ChEBI" id="CHEBI:16810"/>
        <dbReference type="ChEBI" id="CHEBI:29985"/>
        <dbReference type="ChEBI" id="CHEBI:57766"/>
        <dbReference type="ChEBI" id="CHEBI:57980"/>
        <dbReference type="EC" id="2.6.1.9"/>
    </reaction>
</comment>
<dbReference type="EC" id="2.6.1.9" evidence="9"/>
<dbReference type="PANTHER" id="PTHR43643">
    <property type="entry name" value="HISTIDINOL-PHOSPHATE AMINOTRANSFERASE 2"/>
    <property type="match status" value="1"/>
</dbReference>
<comment type="similarity">
    <text evidence="3 9">Belongs to the class-II pyridoxal-phosphate-dependent aminotransferase family. Histidinol-phosphate aminotransferase subfamily.</text>
</comment>
<evidence type="ECO:0000256" key="9">
    <source>
        <dbReference type="HAMAP-Rule" id="MF_01023"/>
    </source>
</evidence>
<dbReference type="GO" id="GO:0030170">
    <property type="term" value="F:pyridoxal phosphate binding"/>
    <property type="evidence" value="ECO:0007669"/>
    <property type="project" value="InterPro"/>
</dbReference>
<dbReference type="InterPro" id="IPR001917">
    <property type="entry name" value="Aminotrans_II_pyridoxalP_BS"/>
</dbReference>
<dbReference type="InterPro" id="IPR005861">
    <property type="entry name" value="HisP_aminotrans"/>
</dbReference>
<name>A0A927C269_9GAMM</name>
<feature type="modified residue" description="N6-(pyridoxal phosphate)lysine" evidence="9">
    <location>
        <position position="228"/>
    </location>
</feature>
<dbReference type="EMBL" id="JACXLD010000008">
    <property type="protein sequence ID" value="MBD2859919.1"/>
    <property type="molecule type" value="Genomic_DNA"/>
</dbReference>
<evidence type="ECO:0000313" key="11">
    <source>
        <dbReference type="EMBL" id="MBD2859919.1"/>
    </source>
</evidence>
<dbReference type="Gene3D" id="3.90.1150.10">
    <property type="entry name" value="Aspartate Aminotransferase, domain 1"/>
    <property type="match status" value="1"/>
</dbReference>
<keyword evidence="9" id="KW-0368">Histidine biosynthesis</keyword>
<dbReference type="PROSITE" id="PS00599">
    <property type="entry name" value="AA_TRANSFER_CLASS_2"/>
    <property type="match status" value="1"/>
</dbReference>
<keyword evidence="5 9" id="KW-0032">Aminotransferase</keyword>
<dbReference type="InterPro" id="IPR015424">
    <property type="entry name" value="PyrdxlP-dep_Trfase"/>
</dbReference>
<dbReference type="CDD" id="cd00609">
    <property type="entry name" value="AAT_like"/>
    <property type="match status" value="1"/>
</dbReference>